<sequence>MRLPAPIEVRCPHCQGQAFFEEPFEFHSARHFDASAEHRPVHRWSNWLVVERFPSHYRWKAPRSSGAYIRSGGYQEGGVPESEGGYPLMTQGLIRCPACHQQSRRRLQWPTDAYWQWQIRGQCLWAWDRQHALAILAYVQADNRPSRRGGSPVRYVPSHFLTAKIRELVVRKLTQSLG</sequence>
<gene>
    <name evidence="1" type="ORF">B3C1_04540</name>
</gene>
<keyword evidence="2" id="KW-1185">Reference proteome</keyword>
<dbReference type="RefSeq" id="WP_008483219.1">
    <property type="nucleotide sequence ID" value="NZ_AMRI01000005.1"/>
</dbReference>
<organism evidence="1 2">
    <name type="scientific">Gallaecimonas xiamenensis 3-C-1</name>
    <dbReference type="NCBI Taxonomy" id="745411"/>
    <lineage>
        <taxon>Bacteria</taxon>
        <taxon>Pseudomonadati</taxon>
        <taxon>Pseudomonadota</taxon>
        <taxon>Gammaproteobacteria</taxon>
        <taxon>Enterobacterales</taxon>
        <taxon>Gallaecimonadaceae</taxon>
        <taxon>Gallaecimonas</taxon>
    </lineage>
</organism>
<dbReference type="EMBL" id="AMRI01000005">
    <property type="protein sequence ID" value="EKE76146.1"/>
    <property type="molecule type" value="Genomic_DNA"/>
</dbReference>
<dbReference type="AlphaFoldDB" id="K2IZY7"/>
<evidence type="ECO:0000313" key="2">
    <source>
        <dbReference type="Proteomes" id="UP000006755"/>
    </source>
</evidence>
<accession>K2IZY7</accession>
<dbReference type="OrthoDB" id="1494738at2"/>
<protein>
    <submittedName>
        <fullName evidence="1">Uncharacterized protein</fullName>
    </submittedName>
</protein>
<dbReference type="Proteomes" id="UP000006755">
    <property type="component" value="Unassembled WGS sequence"/>
</dbReference>
<dbReference type="STRING" id="745411.B3C1_04540"/>
<name>K2IZY7_9GAMM</name>
<dbReference type="eggNOG" id="ENOG5031AFJ">
    <property type="taxonomic scope" value="Bacteria"/>
</dbReference>
<proteinExistence type="predicted"/>
<evidence type="ECO:0000313" key="1">
    <source>
        <dbReference type="EMBL" id="EKE76146.1"/>
    </source>
</evidence>
<reference evidence="1 2" key="1">
    <citation type="journal article" date="2012" name="J. Bacteriol.">
        <title>Genome Sequence of Gallaecimonas xiamenensis Type Strain 3-C-1.</title>
        <authorList>
            <person name="Lai Q."/>
            <person name="Wang L."/>
            <person name="Wang W."/>
            <person name="Shao Z."/>
        </authorList>
    </citation>
    <scope>NUCLEOTIDE SEQUENCE [LARGE SCALE GENOMIC DNA]</scope>
    <source>
        <strain evidence="1 2">3-C-1</strain>
    </source>
</reference>
<comment type="caution">
    <text evidence="1">The sequence shown here is derived from an EMBL/GenBank/DDBJ whole genome shotgun (WGS) entry which is preliminary data.</text>
</comment>